<gene>
    <name evidence="2" type="ORF">Amon01_000244700</name>
</gene>
<proteinExistence type="predicted"/>
<name>A0A9W6YQE2_AMBMO</name>
<sequence length="76" mass="8627">MLHQQPELCSPSSKKEGARGPRKHGLKKADLFSEKEKNEEGLSSEKKNQSKNVIDESSQLMKAAEKANWTDIEDYH</sequence>
<feature type="compositionally biased region" description="Basic and acidic residues" evidence="1">
    <location>
        <begin position="27"/>
        <end position="48"/>
    </location>
</feature>
<dbReference type="EMBL" id="BSXU01000889">
    <property type="protein sequence ID" value="GMG22030.1"/>
    <property type="molecule type" value="Genomic_DNA"/>
</dbReference>
<organism evidence="2 3">
    <name type="scientific">Ambrosiozyma monospora</name>
    <name type="common">Yeast</name>
    <name type="synonym">Endomycopsis monosporus</name>
    <dbReference type="NCBI Taxonomy" id="43982"/>
    <lineage>
        <taxon>Eukaryota</taxon>
        <taxon>Fungi</taxon>
        <taxon>Dikarya</taxon>
        <taxon>Ascomycota</taxon>
        <taxon>Saccharomycotina</taxon>
        <taxon>Pichiomycetes</taxon>
        <taxon>Pichiales</taxon>
        <taxon>Pichiaceae</taxon>
        <taxon>Ambrosiozyma</taxon>
    </lineage>
</organism>
<evidence type="ECO:0000313" key="3">
    <source>
        <dbReference type="Proteomes" id="UP001165063"/>
    </source>
</evidence>
<feature type="region of interest" description="Disordered" evidence="1">
    <location>
        <begin position="1"/>
        <end position="76"/>
    </location>
</feature>
<evidence type="ECO:0000256" key="1">
    <source>
        <dbReference type="SAM" id="MobiDB-lite"/>
    </source>
</evidence>
<reference evidence="2" key="1">
    <citation type="submission" date="2023-04" db="EMBL/GenBank/DDBJ databases">
        <title>Ambrosiozyma monospora NBRC 1965.</title>
        <authorList>
            <person name="Ichikawa N."/>
            <person name="Sato H."/>
            <person name="Tonouchi N."/>
        </authorList>
    </citation>
    <scope>NUCLEOTIDE SEQUENCE</scope>
    <source>
        <strain evidence="2">NBRC 1965</strain>
    </source>
</reference>
<evidence type="ECO:0000313" key="2">
    <source>
        <dbReference type="EMBL" id="GMG22030.1"/>
    </source>
</evidence>
<comment type="caution">
    <text evidence="2">The sequence shown here is derived from an EMBL/GenBank/DDBJ whole genome shotgun (WGS) entry which is preliminary data.</text>
</comment>
<protein>
    <submittedName>
        <fullName evidence="2">Unnamed protein product</fullName>
    </submittedName>
</protein>
<dbReference type="Proteomes" id="UP001165063">
    <property type="component" value="Unassembled WGS sequence"/>
</dbReference>
<dbReference type="AlphaFoldDB" id="A0A9W6YQE2"/>
<accession>A0A9W6YQE2</accession>
<keyword evidence="3" id="KW-1185">Reference proteome</keyword>
<feature type="compositionally biased region" description="Polar residues" evidence="1">
    <location>
        <begin position="50"/>
        <end position="60"/>
    </location>
</feature>